<evidence type="ECO:0000313" key="6">
    <source>
        <dbReference type="Proteomes" id="UP000326881"/>
    </source>
</evidence>
<accession>A0A5Q0CCT8</accession>
<evidence type="ECO:0000256" key="1">
    <source>
        <dbReference type="ARBA" id="ARBA00022553"/>
    </source>
</evidence>
<keyword evidence="2" id="KW-0902">Two-component regulatory system</keyword>
<dbReference type="PANTHER" id="PTHR44591">
    <property type="entry name" value="STRESS RESPONSE REGULATOR PROTEIN 1"/>
    <property type="match status" value="1"/>
</dbReference>
<dbReference type="InterPro" id="IPR011006">
    <property type="entry name" value="CheY-like_superfamily"/>
</dbReference>
<evidence type="ECO:0000256" key="2">
    <source>
        <dbReference type="ARBA" id="ARBA00023012"/>
    </source>
</evidence>
<evidence type="ECO:0000259" key="4">
    <source>
        <dbReference type="PROSITE" id="PS50110"/>
    </source>
</evidence>
<dbReference type="Proteomes" id="UP000326881">
    <property type="component" value="Plasmid unnamed"/>
</dbReference>
<dbReference type="Pfam" id="PF00072">
    <property type="entry name" value="Response_reg"/>
    <property type="match status" value="1"/>
</dbReference>
<dbReference type="AlphaFoldDB" id="A0A5Q0CCT8"/>
<organism evidence="5 6">
    <name type="scientific">Rhizobium grahamii</name>
    <dbReference type="NCBI Taxonomy" id="1120045"/>
    <lineage>
        <taxon>Bacteria</taxon>
        <taxon>Pseudomonadati</taxon>
        <taxon>Pseudomonadota</taxon>
        <taxon>Alphaproteobacteria</taxon>
        <taxon>Hyphomicrobiales</taxon>
        <taxon>Rhizobiaceae</taxon>
        <taxon>Rhizobium/Agrobacterium group</taxon>
        <taxon>Rhizobium</taxon>
    </lineage>
</organism>
<keyword evidence="5" id="KW-0614">Plasmid</keyword>
<comment type="caution">
    <text evidence="3">Lacks conserved residue(s) required for the propagation of feature annotation.</text>
</comment>
<keyword evidence="1" id="KW-0597">Phosphoprotein</keyword>
<name>A0A5Q0CCT8_9HYPH</name>
<dbReference type="InterPro" id="IPR009057">
    <property type="entry name" value="Homeodomain-like_sf"/>
</dbReference>
<dbReference type="OrthoDB" id="8363507at2"/>
<evidence type="ECO:0000256" key="3">
    <source>
        <dbReference type="PROSITE-ProRule" id="PRU00169"/>
    </source>
</evidence>
<dbReference type="KEGG" id="rgr:FZ934_25610"/>
<dbReference type="Gene3D" id="1.10.10.60">
    <property type="entry name" value="Homeodomain-like"/>
    <property type="match status" value="1"/>
</dbReference>
<reference evidence="5 6" key="1">
    <citation type="submission" date="2019-08" db="EMBL/GenBank/DDBJ databases">
        <title>Prosopis cineraria nodule microbiome.</title>
        <authorList>
            <person name="Ali R."/>
            <person name="Chaluvadi S.R."/>
            <person name="Wang X."/>
        </authorList>
    </citation>
    <scope>NUCLEOTIDE SEQUENCE [LARGE SCALE GENOMIC DNA]</scope>
    <source>
        <strain evidence="5 6">BG7</strain>
        <plasmid evidence="5 6">unnamed</plasmid>
    </source>
</reference>
<gene>
    <name evidence="5" type="ORF">FZ934_25610</name>
</gene>
<dbReference type="PANTHER" id="PTHR44591:SF14">
    <property type="entry name" value="PROTEIN PILG"/>
    <property type="match status" value="1"/>
</dbReference>
<dbReference type="PROSITE" id="PS50110">
    <property type="entry name" value="RESPONSE_REGULATORY"/>
    <property type="match status" value="1"/>
</dbReference>
<evidence type="ECO:0000313" key="5">
    <source>
        <dbReference type="EMBL" id="QFY63616.1"/>
    </source>
</evidence>
<keyword evidence="6" id="KW-1185">Reference proteome</keyword>
<dbReference type="Gene3D" id="3.40.50.2300">
    <property type="match status" value="1"/>
</dbReference>
<sequence length="193" mass="20690">MFARRGLGTPASTPSLAGAVLVVEPDNALSREVSQHLSSSGLKASIANSVESAIEAVSQTAFSYAITELKFDMGSGFDVLNALIAHQPNCRTVVFTSHCTPGIALRAVQAGAGDVIPKPTDVDFLIGILLRRDMLHAPGAAPLPTPNSIRDEHIREVFLSSGSNVARAANRLSMHRRTLQRIMKRLPDLRAER</sequence>
<dbReference type="InterPro" id="IPR050595">
    <property type="entry name" value="Bact_response_regulator"/>
</dbReference>
<dbReference type="EMBL" id="CP043499">
    <property type="protein sequence ID" value="QFY63616.1"/>
    <property type="molecule type" value="Genomic_DNA"/>
</dbReference>
<feature type="domain" description="Response regulatory" evidence="4">
    <location>
        <begin position="19"/>
        <end position="133"/>
    </location>
</feature>
<dbReference type="SUPFAM" id="SSF52172">
    <property type="entry name" value="CheY-like"/>
    <property type="match status" value="1"/>
</dbReference>
<proteinExistence type="predicted"/>
<protein>
    <submittedName>
        <fullName evidence="5">Response regulator</fullName>
    </submittedName>
</protein>
<dbReference type="RefSeq" id="WP_153273573.1">
    <property type="nucleotide sequence ID" value="NZ_CP043499.1"/>
</dbReference>
<dbReference type="SMART" id="SM00448">
    <property type="entry name" value="REC"/>
    <property type="match status" value="1"/>
</dbReference>
<dbReference type="InterPro" id="IPR001789">
    <property type="entry name" value="Sig_transdc_resp-reg_receiver"/>
</dbReference>
<dbReference type="SUPFAM" id="SSF46689">
    <property type="entry name" value="Homeodomain-like"/>
    <property type="match status" value="1"/>
</dbReference>
<geneLocation type="plasmid" evidence="5 6">
    <name>unnamed</name>
</geneLocation>
<dbReference type="GO" id="GO:0000160">
    <property type="term" value="P:phosphorelay signal transduction system"/>
    <property type="evidence" value="ECO:0007669"/>
    <property type="project" value="UniProtKB-KW"/>
</dbReference>